<evidence type="ECO:0000313" key="3">
    <source>
        <dbReference type="EMBL" id="PVI00702.1"/>
    </source>
</evidence>
<dbReference type="InterPro" id="IPR006026">
    <property type="entry name" value="Peptidase_Metallo"/>
</dbReference>
<proteinExistence type="predicted"/>
<gene>
    <name evidence="3" type="ORF">DM02DRAFT_707766</name>
</gene>
<keyword evidence="1" id="KW-0732">Signal</keyword>
<dbReference type="Pfam" id="PF01400">
    <property type="entry name" value="Astacin"/>
    <property type="match status" value="1"/>
</dbReference>
<dbReference type="InterPro" id="IPR001506">
    <property type="entry name" value="Peptidase_M12A"/>
</dbReference>
<dbReference type="EMBL" id="KZ805369">
    <property type="protein sequence ID" value="PVI00702.1"/>
    <property type="molecule type" value="Genomic_DNA"/>
</dbReference>
<dbReference type="AlphaFoldDB" id="A0A2V1DS38"/>
<dbReference type="STRING" id="97972.A0A2V1DS38"/>
<evidence type="ECO:0000313" key="4">
    <source>
        <dbReference type="Proteomes" id="UP000244855"/>
    </source>
</evidence>
<dbReference type="GO" id="GO:0004222">
    <property type="term" value="F:metalloendopeptidase activity"/>
    <property type="evidence" value="ECO:0007669"/>
    <property type="project" value="InterPro"/>
</dbReference>
<dbReference type="Gene3D" id="3.40.390.10">
    <property type="entry name" value="Collagenase (Catalytic Domain)"/>
    <property type="match status" value="1"/>
</dbReference>
<evidence type="ECO:0000259" key="2">
    <source>
        <dbReference type="SMART" id="SM00235"/>
    </source>
</evidence>
<protein>
    <recommendedName>
        <fullName evidence="2">Peptidase metallopeptidase domain-containing protein</fullName>
    </recommendedName>
</protein>
<keyword evidence="4" id="KW-1185">Reference proteome</keyword>
<evidence type="ECO:0000256" key="1">
    <source>
        <dbReference type="SAM" id="SignalP"/>
    </source>
</evidence>
<accession>A0A2V1DS38</accession>
<feature type="domain" description="Peptidase metallopeptidase" evidence="2">
    <location>
        <begin position="84"/>
        <end position="263"/>
    </location>
</feature>
<feature type="signal peptide" evidence="1">
    <location>
        <begin position="1"/>
        <end position="19"/>
    </location>
</feature>
<dbReference type="InterPro" id="IPR024079">
    <property type="entry name" value="MetalloPept_cat_dom_sf"/>
</dbReference>
<dbReference type="Proteomes" id="UP000244855">
    <property type="component" value="Unassembled WGS sequence"/>
</dbReference>
<dbReference type="SMART" id="SM00235">
    <property type="entry name" value="ZnMc"/>
    <property type="match status" value="1"/>
</dbReference>
<reference evidence="3 4" key="1">
    <citation type="journal article" date="2018" name="Sci. Rep.">
        <title>Comparative genomics provides insights into the lifestyle and reveals functional heterogeneity of dark septate endophytic fungi.</title>
        <authorList>
            <person name="Knapp D.G."/>
            <person name="Nemeth J.B."/>
            <person name="Barry K."/>
            <person name="Hainaut M."/>
            <person name="Henrissat B."/>
            <person name="Johnson J."/>
            <person name="Kuo A."/>
            <person name="Lim J.H.P."/>
            <person name="Lipzen A."/>
            <person name="Nolan M."/>
            <person name="Ohm R.A."/>
            <person name="Tamas L."/>
            <person name="Grigoriev I.V."/>
            <person name="Spatafora J.W."/>
            <person name="Nagy L.G."/>
            <person name="Kovacs G.M."/>
        </authorList>
    </citation>
    <scope>NUCLEOTIDE SEQUENCE [LARGE SCALE GENOMIC DNA]</scope>
    <source>
        <strain evidence="3 4">DSE2036</strain>
    </source>
</reference>
<sequence>MKIINILIWWLQALGFCLAALEMSEDSFSNSDIAAASGMVPSHQFVYQLIIHRLVFAHRYHGHGTRNGSTTQEKRWMSRFGRNGATKWPRNTVTNRVYVRYCFANQRTRDEAKCLIDNALSLWAAALGGRASQQTGHAIVTTEAKDTNARILLCHEDEGLTRWNRYMPEDALVIRIDDGPDRAIAGWLPQGGPGRHFLYVARETLDRQYTHKVAHEIGHVFGMGHEHQRSDRDQHLLYQCGMVQNFAPAFNAAKAANPGMTDDQLMNGICNDKIFAFRYGFTLVDEYRIFTDSPGMSAEFDWESIMLYASPAGASSYECIRDVRYCPLLKKTSDAATGRLYVTQYMGMEATRRPSRMDAEFIRHYYPFNPPA</sequence>
<dbReference type="GO" id="GO:0008270">
    <property type="term" value="F:zinc ion binding"/>
    <property type="evidence" value="ECO:0007669"/>
    <property type="project" value="InterPro"/>
</dbReference>
<dbReference type="SUPFAM" id="SSF55486">
    <property type="entry name" value="Metalloproteases ('zincins'), catalytic domain"/>
    <property type="match status" value="1"/>
</dbReference>
<feature type="chain" id="PRO_5016160921" description="Peptidase metallopeptidase domain-containing protein" evidence="1">
    <location>
        <begin position="20"/>
        <end position="372"/>
    </location>
</feature>
<dbReference type="GO" id="GO:0006508">
    <property type="term" value="P:proteolysis"/>
    <property type="evidence" value="ECO:0007669"/>
    <property type="project" value="InterPro"/>
</dbReference>
<organism evidence="3 4">
    <name type="scientific">Periconia macrospinosa</name>
    <dbReference type="NCBI Taxonomy" id="97972"/>
    <lineage>
        <taxon>Eukaryota</taxon>
        <taxon>Fungi</taxon>
        <taxon>Dikarya</taxon>
        <taxon>Ascomycota</taxon>
        <taxon>Pezizomycotina</taxon>
        <taxon>Dothideomycetes</taxon>
        <taxon>Pleosporomycetidae</taxon>
        <taxon>Pleosporales</taxon>
        <taxon>Massarineae</taxon>
        <taxon>Periconiaceae</taxon>
        <taxon>Periconia</taxon>
    </lineage>
</organism>
<dbReference type="OrthoDB" id="291007at2759"/>
<name>A0A2V1DS38_9PLEO</name>